<evidence type="ECO:0000259" key="1">
    <source>
        <dbReference type="PROSITE" id="PS50995"/>
    </source>
</evidence>
<proteinExistence type="predicted"/>
<dbReference type="InterPro" id="IPR036390">
    <property type="entry name" value="WH_DNA-bd_sf"/>
</dbReference>
<dbReference type="PROSITE" id="PS50995">
    <property type="entry name" value="HTH_MARR_2"/>
    <property type="match status" value="1"/>
</dbReference>
<dbReference type="PANTHER" id="PTHR33164:SF13">
    <property type="entry name" value="4-HYDROXYPHENYLACETATE CATABOLISM PROTEIN"/>
    <property type="match status" value="1"/>
</dbReference>
<dbReference type="InterPro" id="IPR000835">
    <property type="entry name" value="HTH_MarR-typ"/>
</dbReference>
<protein>
    <submittedName>
        <fullName evidence="2">HTH-type transcriptional regulator FarR</fullName>
    </submittedName>
</protein>
<dbReference type="Gene3D" id="1.10.10.10">
    <property type="entry name" value="Winged helix-like DNA-binding domain superfamily/Winged helix DNA-binding domain"/>
    <property type="match status" value="1"/>
</dbReference>
<dbReference type="InterPro" id="IPR039422">
    <property type="entry name" value="MarR/SlyA-like"/>
</dbReference>
<dbReference type="Proteomes" id="UP001189616">
    <property type="component" value="Unassembled WGS sequence"/>
</dbReference>
<gene>
    <name evidence="2" type="primary">farR</name>
    <name evidence="2" type="ORF">LMG7141_01001</name>
</gene>
<keyword evidence="3" id="KW-1185">Reference proteome</keyword>
<dbReference type="SMART" id="SM00347">
    <property type="entry name" value="HTH_MARR"/>
    <property type="match status" value="1"/>
</dbReference>
<feature type="domain" description="HTH marR-type" evidence="1">
    <location>
        <begin position="7"/>
        <end position="139"/>
    </location>
</feature>
<name>A0ABM9J2H1_9RALS</name>
<dbReference type="RefSeq" id="WP_316655785.1">
    <property type="nucleotide sequence ID" value="NZ_CATYWO010000001.1"/>
</dbReference>
<accession>A0ABM9J2H1</accession>
<dbReference type="PANTHER" id="PTHR33164">
    <property type="entry name" value="TRANSCRIPTIONAL REGULATOR, MARR FAMILY"/>
    <property type="match status" value="1"/>
</dbReference>
<dbReference type="Pfam" id="PF01047">
    <property type="entry name" value="MarR"/>
    <property type="match status" value="1"/>
</dbReference>
<sequence>MASAFRHRNLPHLLLRARETLMARFRPILREHGITEQQWRVLRTLNDMGDMEPNQLADACLILSPSLTRMLATMERSEMIDRRRSSVDQRRQVISLTPKSREFLANVEPLVEAEYARIEAQLGRARLDALYVAIDESIHVMETHAPLSPFTGDD</sequence>
<organism evidence="2 3">
    <name type="scientific">Ralstonia condita</name>
    <dbReference type="NCBI Taxonomy" id="3058600"/>
    <lineage>
        <taxon>Bacteria</taxon>
        <taxon>Pseudomonadati</taxon>
        <taxon>Pseudomonadota</taxon>
        <taxon>Betaproteobacteria</taxon>
        <taxon>Burkholderiales</taxon>
        <taxon>Burkholderiaceae</taxon>
        <taxon>Ralstonia</taxon>
    </lineage>
</organism>
<reference evidence="2 3" key="1">
    <citation type="submission" date="2023-07" db="EMBL/GenBank/DDBJ databases">
        <authorList>
            <person name="Peeters C."/>
        </authorList>
    </citation>
    <scope>NUCLEOTIDE SEQUENCE [LARGE SCALE GENOMIC DNA]</scope>
    <source>
        <strain evidence="2 3">LMG 7141</strain>
    </source>
</reference>
<evidence type="ECO:0000313" key="2">
    <source>
        <dbReference type="EMBL" id="CAJ0780322.1"/>
    </source>
</evidence>
<dbReference type="SUPFAM" id="SSF46785">
    <property type="entry name" value="Winged helix' DNA-binding domain"/>
    <property type="match status" value="1"/>
</dbReference>
<comment type="caution">
    <text evidence="2">The sequence shown here is derived from an EMBL/GenBank/DDBJ whole genome shotgun (WGS) entry which is preliminary data.</text>
</comment>
<evidence type="ECO:0000313" key="3">
    <source>
        <dbReference type="Proteomes" id="UP001189616"/>
    </source>
</evidence>
<dbReference type="InterPro" id="IPR012712">
    <property type="entry name" value="HpaR/FarR"/>
</dbReference>
<dbReference type="InterPro" id="IPR036388">
    <property type="entry name" value="WH-like_DNA-bd_sf"/>
</dbReference>
<dbReference type="EMBL" id="CATYWO010000001">
    <property type="protein sequence ID" value="CAJ0780322.1"/>
    <property type="molecule type" value="Genomic_DNA"/>
</dbReference>
<dbReference type="NCBIfam" id="TIGR02337">
    <property type="entry name" value="HpaR"/>
    <property type="match status" value="1"/>
</dbReference>